<dbReference type="InParanoid" id="Q45ZT5"/>
<protein>
    <submittedName>
        <fullName evidence="7">Recombination activating protein 2-like</fullName>
    </submittedName>
</protein>
<accession>Q45ZT5</accession>
<dbReference type="SMART" id="SM00249">
    <property type="entry name" value="PHD"/>
    <property type="match status" value="1"/>
</dbReference>
<feature type="domain" description="Zinc finger PHD-type" evidence="6">
    <location>
        <begin position="425"/>
        <end position="471"/>
    </location>
</feature>
<evidence type="ECO:0000313" key="7">
    <source>
        <dbReference type="EMBL" id="AAZ23547.1"/>
    </source>
</evidence>
<dbReference type="EMBL" id="DQ082724">
    <property type="protein sequence ID" value="AAZ23547.1"/>
    <property type="molecule type" value="mRNA"/>
</dbReference>
<dbReference type="IntAct" id="Q45ZT5">
    <property type="interactions" value="2"/>
</dbReference>
<reference evidence="9" key="3">
    <citation type="submission" date="2015-02" db="EMBL/GenBank/DDBJ databases">
        <title>Genome sequencing for Strongylocentrotus purpuratus.</title>
        <authorList>
            <person name="Murali S."/>
            <person name="Liu Y."/>
            <person name="Vee V."/>
            <person name="English A."/>
            <person name="Wang M."/>
            <person name="Skinner E."/>
            <person name="Han Y."/>
            <person name="Muzny D.M."/>
            <person name="Worley K.C."/>
            <person name="Gibbs R.A."/>
        </authorList>
    </citation>
    <scope>NUCLEOTIDE SEQUENCE</scope>
</reference>
<dbReference type="OrthoDB" id="10041060at2759"/>
<reference evidence="8" key="4">
    <citation type="submission" date="2021-01" db="UniProtKB">
        <authorList>
            <consortium name="EnsemblMetazoa"/>
        </authorList>
    </citation>
    <scope>IDENTIFICATION</scope>
</reference>
<keyword evidence="9" id="KW-1185">Reference proteome</keyword>
<name>Q45ZT5_STRPU</name>
<keyword evidence="2" id="KW-0479">Metal-binding</keyword>
<dbReference type="KEGG" id="spu:613125"/>
<dbReference type="PANTHER" id="PTHR46093:SF18">
    <property type="entry name" value="FIBRONECTIN TYPE-III DOMAIN-CONTAINING PROTEIN"/>
    <property type="match status" value="1"/>
</dbReference>
<sequence>MESLDDFGMILLQQASKEGKRKISRKKPQSDLKLNEYYLAEGHFAVMCPVLGAEEPEKKKRIFSSGGARRGGDNSWGDAGRIIEYVVEMDKNDDVTLASVVSCKTTGGRMPALQSAAAIESDSRFYVWGGFDLMEYRCKDDLIILEEGRRRGATGAPVFDIKYVPTTANMVASRRGNTVPVQKGTVPHARTGHTLTRLGETKEALLFGGVMEQEERKSFSVEWELACRDGTFYILDLDTFIWRRVPVPSATLARTYHTAECLETVRSFVIAFVGGVMHDKNTTTRIPINEVLLLTMNSQDTDTAVLSTVTLASDGPSTPVPYISYHATAQVNYNILVSGGFQLQHSSDIPKTSRHASSRVFILDIVGKKYKLLPKTQNNNQFGTAGHVLLTLAPDCIISVGGTSKQISMLSDRKYKPEKCDLLPSCTIAEAEGTVEIQWVQCETPRCGKWVHVYCLKLNSIPEIYFCPHCKNKNDISVCVCSIHLKTCRIHLKKCTIPN</sequence>
<reference evidence="7" key="1">
    <citation type="journal article" date="2006" name="Proc. Natl. Acad. Sci. U.S.A.">
        <title>An ancient evolutionary origin of the Rag1/2 gene locus.</title>
        <authorList>
            <person name="Fugmann S.D."/>
            <person name="Messier C."/>
            <person name="Novack L.A."/>
            <person name="Cameron R.A."/>
            <person name="Rast J.P."/>
        </authorList>
    </citation>
    <scope>NUCLEOTIDE SEQUENCE</scope>
</reference>
<keyword evidence="3" id="KW-0677">Repeat</keyword>
<dbReference type="GO" id="GO:0008270">
    <property type="term" value="F:zinc ion binding"/>
    <property type="evidence" value="ECO:0007669"/>
    <property type="project" value="UniProtKB-KW"/>
</dbReference>
<evidence type="ECO:0000259" key="6">
    <source>
        <dbReference type="SMART" id="SM00249"/>
    </source>
</evidence>
<evidence type="ECO:0000256" key="4">
    <source>
        <dbReference type="ARBA" id="ARBA00022771"/>
    </source>
</evidence>
<dbReference type="PANTHER" id="PTHR46093">
    <property type="entry name" value="ACYL-COA-BINDING DOMAIN-CONTAINING PROTEIN 5"/>
    <property type="match status" value="1"/>
</dbReference>
<dbReference type="InterPro" id="IPR015915">
    <property type="entry name" value="Kelch-typ_b-propeller"/>
</dbReference>
<dbReference type="InterPro" id="IPR013083">
    <property type="entry name" value="Znf_RING/FYVE/PHD"/>
</dbReference>
<dbReference type="InterPro" id="IPR001965">
    <property type="entry name" value="Znf_PHD"/>
</dbReference>
<dbReference type="RefSeq" id="NP_001028184.1">
    <property type="nucleotide sequence ID" value="NM_001033012.2"/>
</dbReference>
<evidence type="ECO:0000256" key="5">
    <source>
        <dbReference type="ARBA" id="ARBA00022833"/>
    </source>
</evidence>
<dbReference type="SUPFAM" id="SSF117281">
    <property type="entry name" value="Kelch motif"/>
    <property type="match status" value="1"/>
</dbReference>
<organism evidence="7">
    <name type="scientific">Strongylocentrotus purpuratus</name>
    <name type="common">Purple sea urchin</name>
    <dbReference type="NCBI Taxonomy" id="7668"/>
    <lineage>
        <taxon>Eukaryota</taxon>
        <taxon>Metazoa</taxon>
        <taxon>Echinodermata</taxon>
        <taxon>Eleutherozoa</taxon>
        <taxon>Echinozoa</taxon>
        <taxon>Echinoidea</taxon>
        <taxon>Euechinoidea</taxon>
        <taxon>Echinacea</taxon>
        <taxon>Camarodonta</taxon>
        <taxon>Echinidea</taxon>
        <taxon>Strongylocentrotidae</taxon>
        <taxon>Strongylocentrotus</taxon>
    </lineage>
</organism>
<keyword evidence="5" id="KW-0862">Zinc</keyword>
<gene>
    <name evidence="7" type="primary">Rag2L</name>
</gene>
<dbReference type="OMA" id="LATCHIQ"/>
<evidence type="ECO:0000313" key="8">
    <source>
        <dbReference type="EnsemblMetazoa" id="NP_001028184"/>
    </source>
</evidence>
<dbReference type="DIP" id="DIP-61124N"/>
<proteinExistence type="evidence at protein level"/>
<dbReference type="CDD" id="cd15517">
    <property type="entry name" value="PHD_TCF19_like"/>
    <property type="match status" value="1"/>
</dbReference>
<keyword evidence="4" id="KW-0863">Zinc-finger</keyword>
<dbReference type="SUPFAM" id="SSF57903">
    <property type="entry name" value="FYVE/PHD zinc finger"/>
    <property type="match status" value="1"/>
</dbReference>
<dbReference type="GeneID" id="613125"/>
<dbReference type="InterPro" id="IPR011011">
    <property type="entry name" value="Znf_FYVE_PHD"/>
</dbReference>
<dbReference type="AlphaFoldDB" id="Q45ZT5"/>
<dbReference type="CTD" id="613125"/>
<dbReference type="Gene3D" id="3.30.40.10">
    <property type="entry name" value="Zinc/RING finger domain, C3HC4 (zinc finger)"/>
    <property type="match status" value="1"/>
</dbReference>
<evidence type="ECO:0000256" key="1">
    <source>
        <dbReference type="ARBA" id="ARBA00022441"/>
    </source>
</evidence>
<reference evidence="7" key="2">
    <citation type="submission" date="2006-01" db="EMBL/GenBank/DDBJ databases">
        <authorList>
            <person name="Fugmann S."/>
            <person name="Messier C."/>
            <person name="Cameron R.A."/>
            <person name="Rast J.P."/>
        </authorList>
    </citation>
    <scope>NUCLEOTIDE SEQUENCE</scope>
</reference>
<evidence type="ECO:0000256" key="3">
    <source>
        <dbReference type="ARBA" id="ARBA00022737"/>
    </source>
</evidence>
<dbReference type="Proteomes" id="UP000007110">
    <property type="component" value="Unassembled WGS sequence"/>
</dbReference>
<evidence type="ECO:0000313" key="9">
    <source>
        <dbReference type="Proteomes" id="UP000007110"/>
    </source>
</evidence>
<evidence type="ECO:0000256" key="2">
    <source>
        <dbReference type="ARBA" id="ARBA00022723"/>
    </source>
</evidence>
<dbReference type="Gene3D" id="2.120.10.80">
    <property type="entry name" value="Kelch-type beta propeller"/>
    <property type="match status" value="1"/>
</dbReference>
<keyword evidence="1" id="KW-0880">Kelch repeat</keyword>
<dbReference type="EnsemblMetazoa" id="NM_001033012">
    <property type="protein sequence ID" value="NP_001028184"/>
    <property type="gene ID" value="GeneID_613125"/>
</dbReference>
<comment type="interaction">
    <interactant intactId="EBI-15572015">
        <id>Q45ZT5</id>
    </interactant>
    <interactant intactId="EBI-15572069">
        <id>Q45ZT6</id>
        <label>Rag1L</label>
    </interactant>
    <organismsDiffer>false</organismsDiffer>
    <experiments>2</experiments>
</comment>